<accession>A0ABV0G5P6</accession>
<keyword evidence="2" id="KW-0732">Signal</keyword>
<comment type="caution">
    <text evidence="4">The sequence shown here is derived from an EMBL/GenBank/DDBJ whole genome shotgun (WGS) entry which is preliminary data.</text>
</comment>
<dbReference type="SUPFAM" id="SSF56925">
    <property type="entry name" value="OMPA-like"/>
    <property type="match status" value="1"/>
</dbReference>
<organism evidence="4 5">
    <name type="scientific">Roseateles paludis</name>
    <dbReference type="NCBI Taxonomy" id="3145238"/>
    <lineage>
        <taxon>Bacteria</taxon>
        <taxon>Pseudomonadati</taxon>
        <taxon>Pseudomonadota</taxon>
        <taxon>Betaproteobacteria</taxon>
        <taxon>Burkholderiales</taxon>
        <taxon>Sphaerotilaceae</taxon>
        <taxon>Roseateles</taxon>
    </lineage>
</organism>
<dbReference type="EMBL" id="JBDPZD010000005">
    <property type="protein sequence ID" value="MEO3693046.1"/>
    <property type="molecule type" value="Genomic_DNA"/>
</dbReference>
<dbReference type="Gene3D" id="2.40.160.20">
    <property type="match status" value="1"/>
</dbReference>
<evidence type="ECO:0000313" key="4">
    <source>
        <dbReference type="EMBL" id="MEO3693046.1"/>
    </source>
</evidence>
<protein>
    <submittedName>
        <fullName evidence="4">SH3 domain-containing protein</fullName>
    </submittedName>
</protein>
<evidence type="ECO:0000256" key="2">
    <source>
        <dbReference type="SAM" id="SignalP"/>
    </source>
</evidence>
<dbReference type="RefSeq" id="WP_347705866.1">
    <property type="nucleotide sequence ID" value="NZ_JBDPZD010000005.1"/>
</dbReference>
<dbReference type="Pfam" id="PF08239">
    <property type="entry name" value="SH3_3"/>
    <property type="match status" value="1"/>
</dbReference>
<dbReference type="InterPro" id="IPR003646">
    <property type="entry name" value="SH3-like_bac-type"/>
</dbReference>
<proteinExistence type="predicted"/>
<evidence type="ECO:0000313" key="5">
    <source>
        <dbReference type="Proteomes" id="UP001495147"/>
    </source>
</evidence>
<gene>
    <name evidence="4" type="ORF">ABDJ85_16355</name>
</gene>
<evidence type="ECO:0000256" key="1">
    <source>
        <dbReference type="ARBA" id="ARBA00004442"/>
    </source>
</evidence>
<sequence>MRFVLPLLAGFTLLLAAPVRAADEPPEQVQVADAFLELHTGPGRGFPVFHVAGRGEQVEILLRHTDWFKVRVSRDLHNVKEGWVSRAQMETTLTQAGLRKTFRDVLLDDYLHRRVEMGMAGGRFKNEPVLKLWTAYRLSETLSVEATVGQVQGVFAGTDFWHLGVNAEPWSDKRLSPFIGIGLGKFKNIPNTSLVSSITTDAKLASAVAGVRWHLTDRFVLRADVSLYTAFVADTRASEYRAFTAGLSFFF</sequence>
<dbReference type="Proteomes" id="UP001495147">
    <property type="component" value="Unassembled WGS sequence"/>
</dbReference>
<comment type="subcellular location">
    <subcellularLocation>
        <location evidence="1">Cell outer membrane</location>
    </subcellularLocation>
</comment>
<reference evidence="4 5" key="1">
    <citation type="submission" date="2024-05" db="EMBL/GenBank/DDBJ databases">
        <title>Roseateles sp. DJS-2-20 16S ribosomal RNA gene Genome sequencing and assembly.</title>
        <authorList>
            <person name="Woo H."/>
        </authorList>
    </citation>
    <scope>NUCLEOTIDE SEQUENCE [LARGE SCALE GENOMIC DNA]</scope>
    <source>
        <strain evidence="4 5">DJS-2-20</strain>
    </source>
</reference>
<evidence type="ECO:0000259" key="3">
    <source>
        <dbReference type="Pfam" id="PF08239"/>
    </source>
</evidence>
<feature type="domain" description="SH3b" evidence="3">
    <location>
        <begin position="36"/>
        <end position="86"/>
    </location>
</feature>
<name>A0ABV0G5P6_9BURK</name>
<dbReference type="Gene3D" id="2.30.30.40">
    <property type="entry name" value="SH3 Domains"/>
    <property type="match status" value="1"/>
</dbReference>
<feature type="chain" id="PRO_5045531624" evidence="2">
    <location>
        <begin position="22"/>
        <end position="251"/>
    </location>
</feature>
<keyword evidence="5" id="KW-1185">Reference proteome</keyword>
<feature type="signal peptide" evidence="2">
    <location>
        <begin position="1"/>
        <end position="21"/>
    </location>
</feature>
<dbReference type="InterPro" id="IPR011250">
    <property type="entry name" value="OMP/PagP_B-barrel"/>
</dbReference>